<feature type="compositionally biased region" description="Basic and acidic residues" evidence="1">
    <location>
        <begin position="126"/>
        <end position="135"/>
    </location>
</feature>
<evidence type="ECO:0000256" key="1">
    <source>
        <dbReference type="SAM" id="MobiDB-lite"/>
    </source>
</evidence>
<organism evidence="2">
    <name type="scientific">Aspergillus niger</name>
    <dbReference type="NCBI Taxonomy" id="5061"/>
    <lineage>
        <taxon>Eukaryota</taxon>
        <taxon>Fungi</taxon>
        <taxon>Dikarya</taxon>
        <taxon>Ascomycota</taxon>
        <taxon>Pezizomycotina</taxon>
        <taxon>Eurotiomycetes</taxon>
        <taxon>Eurotiomycetidae</taxon>
        <taxon>Eurotiales</taxon>
        <taxon>Aspergillaceae</taxon>
        <taxon>Aspergillus</taxon>
        <taxon>Aspergillus subgen. Circumdati</taxon>
    </lineage>
</organism>
<accession>A0AAJ8BZV9</accession>
<dbReference type="GeneID" id="84591887"/>
<name>A0AAJ8BZV9_ASPNG</name>
<dbReference type="RefSeq" id="XP_059606939.1">
    <property type="nucleotide sequence ID" value="XM_059749473.1"/>
</dbReference>
<sequence length="141" mass="15210">MAQRLIPVRQTPIVLKTATLDSKYGSRYCFCSSCTLDPDDMITTSAFDWDSPAISTVQARGSRLVLFEPETIVTPSGERAAPQQNRAAGAYGLFQAGPGNVPEDPTPKVTGGAWPKAANRQASVERSAETDDGTPRNHFRP</sequence>
<feature type="region of interest" description="Disordered" evidence="1">
    <location>
        <begin position="75"/>
        <end position="141"/>
    </location>
</feature>
<dbReference type="VEuPathDB" id="FungiDB:An08g11850"/>
<dbReference type="KEGG" id="ang:An08g11850"/>
<evidence type="ECO:0000313" key="2">
    <source>
        <dbReference type="RefSeq" id="XP_059606939.1"/>
    </source>
</evidence>
<dbReference type="AlphaFoldDB" id="A0AAJ8BZV9"/>
<reference evidence="2" key="2">
    <citation type="submission" date="2025-08" db="UniProtKB">
        <authorList>
            <consortium name="RefSeq"/>
        </authorList>
    </citation>
    <scope>IDENTIFICATION</scope>
</reference>
<reference evidence="2" key="1">
    <citation type="submission" date="2025-02" db="EMBL/GenBank/DDBJ databases">
        <authorList>
            <consortium name="NCBI Genome Project"/>
        </authorList>
    </citation>
    <scope>NUCLEOTIDE SEQUENCE</scope>
</reference>
<protein>
    <submittedName>
        <fullName evidence="2">Uncharacterized protein</fullName>
    </submittedName>
</protein>
<gene>
    <name evidence="2" type="ORF">An08g11850</name>
</gene>
<proteinExistence type="predicted"/>